<dbReference type="PROSITE" id="PS01316">
    <property type="entry name" value="ATP_P_PHORIBOSYLTR"/>
    <property type="match status" value="1"/>
</dbReference>
<evidence type="ECO:0000256" key="4">
    <source>
        <dbReference type="ARBA" id="ARBA00022605"/>
    </source>
</evidence>
<dbReference type="GO" id="GO:0043531">
    <property type="term" value="F:ADP binding"/>
    <property type="evidence" value="ECO:0007669"/>
    <property type="project" value="InterPro"/>
</dbReference>
<dbReference type="NCBIfam" id="TIGR00070">
    <property type="entry name" value="hisG"/>
    <property type="match status" value="1"/>
</dbReference>
<dbReference type="GO" id="GO:0003879">
    <property type="term" value="F:ATP phosphoribosyltransferase activity"/>
    <property type="evidence" value="ECO:0007669"/>
    <property type="project" value="UniProtKB-EC"/>
</dbReference>
<dbReference type="Pfam" id="PF02373">
    <property type="entry name" value="JmjC"/>
    <property type="match status" value="1"/>
</dbReference>
<dbReference type="InterPro" id="IPR018198">
    <property type="entry name" value="ATP_PRibTrfase_CS"/>
</dbReference>
<dbReference type="Pfam" id="PF01634">
    <property type="entry name" value="HisG"/>
    <property type="match status" value="1"/>
</dbReference>
<evidence type="ECO:0000256" key="2">
    <source>
        <dbReference type="ARBA" id="ARBA00004667"/>
    </source>
</evidence>
<dbReference type="InterPro" id="IPR013820">
    <property type="entry name" value="ATP_PRibTrfase_cat"/>
</dbReference>
<accession>A0A9P1BNQ0</accession>
<dbReference type="GO" id="GO:0005737">
    <property type="term" value="C:cytoplasm"/>
    <property type="evidence" value="ECO:0007669"/>
    <property type="project" value="InterPro"/>
</dbReference>
<gene>
    <name evidence="10" type="ORF">C1SCF055_LOCUS4522</name>
</gene>
<evidence type="ECO:0000313" key="10">
    <source>
        <dbReference type="EMBL" id="CAI3976290.1"/>
    </source>
</evidence>
<dbReference type="InterPro" id="IPR027417">
    <property type="entry name" value="P-loop_NTPase"/>
</dbReference>
<dbReference type="Gene3D" id="3.40.50.300">
    <property type="entry name" value="P-loop containing nucleotide triphosphate hydrolases"/>
    <property type="match status" value="1"/>
</dbReference>
<evidence type="ECO:0000256" key="5">
    <source>
        <dbReference type="ARBA" id="ARBA00022676"/>
    </source>
</evidence>
<evidence type="ECO:0000256" key="8">
    <source>
        <dbReference type="SAM" id="SignalP"/>
    </source>
</evidence>
<dbReference type="SUPFAM" id="SSF53850">
    <property type="entry name" value="Periplasmic binding protein-like II"/>
    <property type="match status" value="1"/>
</dbReference>
<evidence type="ECO:0000313" key="12">
    <source>
        <dbReference type="Proteomes" id="UP001152797"/>
    </source>
</evidence>
<dbReference type="SUPFAM" id="SSF52540">
    <property type="entry name" value="P-loop containing nucleoside triphosphate hydrolases"/>
    <property type="match status" value="1"/>
</dbReference>
<keyword evidence="5 11" id="KW-0328">Glycosyltransferase</keyword>
<evidence type="ECO:0000256" key="3">
    <source>
        <dbReference type="ARBA" id="ARBA00011946"/>
    </source>
</evidence>
<comment type="pathway">
    <text evidence="2">Amino-acid biosynthesis; L-histidine biosynthesis; L-histidine from 5-phospho-alpha-D-ribose 1-diphosphate: step 1/9.</text>
</comment>
<dbReference type="EC" id="2.4.2.17" evidence="3"/>
<dbReference type="GO" id="GO:0000105">
    <property type="term" value="P:L-histidine biosynthetic process"/>
    <property type="evidence" value="ECO:0007669"/>
    <property type="project" value="UniProtKB-KW"/>
</dbReference>
<dbReference type="PANTHER" id="PTHR21403">
    <property type="entry name" value="ATP PHOSPHORIBOSYLTRANSFERASE ATP-PRTASE"/>
    <property type="match status" value="1"/>
</dbReference>
<dbReference type="OrthoDB" id="2574at2759"/>
<dbReference type="InterPro" id="IPR002182">
    <property type="entry name" value="NB-ARC"/>
</dbReference>
<dbReference type="SMART" id="SM00558">
    <property type="entry name" value="JmjC"/>
    <property type="match status" value="1"/>
</dbReference>
<dbReference type="Proteomes" id="UP001152797">
    <property type="component" value="Unassembled WGS sequence"/>
</dbReference>
<keyword evidence="7" id="KW-0368">Histidine biosynthesis</keyword>
<dbReference type="AlphaFoldDB" id="A0A9P1BNQ0"/>
<dbReference type="PANTHER" id="PTHR21403:SF8">
    <property type="entry name" value="ATP PHOSPHORIBOSYLTRANSFERASE"/>
    <property type="match status" value="1"/>
</dbReference>
<dbReference type="SUPFAM" id="SSF51197">
    <property type="entry name" value="Clavaminate synthase-like"/>
    <property type="match status" value="1"/>
</dbReference>
<reference evidence="10" key="1">
    <citation type="submission" date="2022-10" db="EMBL/GenBank/DDBJ databases">
        <authorList>
            <person name="Chen Y."/>
            <person name="Dougan E. K."/>
            <person name="Chan C."/>
            <person name="Rhodes N."/>
            <person name="Thang M."/>
        </authorList>
    </citation>
    <scope>NUCLEOTIDE SEQUENCE</scope>
</reference>
<feature type="domain" description="JmjC" evidence="9">
    <location>
        <begin position="131"/>
        <end position="283"/>
    </location>
</feature>
<evidence type="ECO:0000256" key="7">
    <source>
        <dbReference type="ARBA" id="ARBA00023102"/>
    </source>
</evidence>
<dbReference type="InterPro" id="IPR001348">
    <property type="entry name" value="ATP_PRibTrfase_HisG"/>
</dbReference>
<keyword evidence="4" id="KW-0028">Amino-acid biosynthesis</keyword>
<evidence type="ECO:0000256" key="6">
    <source>
        <dbReference type="ARBA" id="ARBA00022679"/>
    </source>
</evidence>
<name>A0A9P1BNQ0_9DINO</name>
<feature type="chain" id="PRO_5043269663" description="ATP phosphoribosyltransferase" evidence="8">
    <location>
        <begin position="18"/>
        <end position="1061"/>
    </location>
</feature>
<dbReference type="Gene3D" id="2.60.120.650">
    <property type="entry name" value="Cupin"/>
    <property type="match status" value="1"/>
</dbReference>
<comment type="catalytic activity">
    <reaction evidence="1">
        <text>1-(5-phospho-beta-D-ribosyl)-ATP + diphosphate = 5-phospho-alpha-D-ribose 1-diphosphate + ATP</text>
        <dbReference type="Rhea" id="RHEA:18473"/>
        <dbReference type="ChEBI" id="CHEBI:30616"/>
        <dbReference type="ChEBI" id="CHEBI:33019"/>
        <dbReference type="ChEBI" id="CHEBI:58017"/>
        <dbReference type="ChEBI" id="CHEBI:73183"/>
        <dbReference type="EC" id="2.4.2.17"/>
    </reaction>
</comment>
<dbReference type="PROSITE" id="PS51184">
    <property type="entry name" value="JMJC"/>
    <property type="match status" value="1"/>
</dbReference>
<evidence type="ECO:0000256" key="1">
    <source>
        <dbReference type="ARBA" id="ARBA00000915"/>
    </source>
</evidence>
<evidence type="ECO:0000259" key="9">
    <source>
        <dbReference type="PROSITE" id="PS51184"/>
    </source>
</evidence>
<dbReference type="Pfam" id="PF00931">
    <property type="entry name" value="NB-ARC"/>
    <property type="match status" value="1"/>
</dbReference>
<dbReference type="InterPro" id="IPR003347">
    <property type="entry name" value="JmjC_dom"/>
</dbReference>
<protein>
    <recommendedName>
        <fullName evidence="3">ATP phosphoribosyltransferase</fullName>
        <ecNumber evidence="3">2.4.2.17</ecNumber>
    </recommendedName>
</protein>
<reference evidence="11 12" key="2">
    <citation type="submission" date="2024-05" db="EMBL/GenBank/DDBJ databases">
        <authorList>
            <person name="Chen Y."/>
            <person name="Shah S."/>
            <person name="Dougan E. K."/>
            <person name="Thang M."/>
            <person name="Chan C."/>
        </authorList>
    </citation>
    <scope>NUCLEOTIDE SEQUENCE [LARGE SCALE GENOMIC DNA]</scope>
</reference>
<feature type="signal peptide" evidence="8">
    <location>
        <begin position="1"/>
        <end position="17"/>
    </location>
</feature>
<dbReference type="PRINTS" id="PR00364">
    <property type="entry name" value="DISEASERSIST"/>
</dbReference>
<keyword evidence="6" id="KW-0808">Transferase</keyword>
<evidence type="ECO:0000313" key="11">
    <source>
        <dbReference type="EMBL" id="CAL4763602.1"/>
    </source>
</evidence>
<dbReference type="EMBL" id="CAMXCT010000259">
    <property type="protein sequence ID" value="CAI3976290.1"/>
    <property type="molecule type" value="Genomic_DNA"/>
</dbReference>
<dbReference type="InterPro" id="IPR036388">
    <property type="entry name" value="WH-like_DNA-bd_sf"/>
</dbReference>
<comment type="caution">
    <text evidence="10">The sequence shown here is derived from an EMBL/GenBank/DDBJ whole genome shotgun (WGS) entry which is preliminary data.</text>
</comment>
<proteinExistence type="predicted"/>
<sequence length="1061" mass="115788">MGAAVTTLHLLVALAVANDSGTCAADGTCYSTSSDQACRDVLEVLPAGSKKIWTRDLPAVVADAIPATNWDMRAFSYEGMRMEFGDTALKVFSPAQAALLDGQTSRILPLRNILSKLNGSQQIYVFDNDFFQNVSAKELAPIPDWLRMSNAKAFLTLGGPRSGTQFHAHGPAFLLLAAGKKRWYLHRPGHFPNASVAALHRAMTVFESKVLPNMKSPPLQCVQSAGDAIFVPDGWSHATINVEATLGVAWQRTTSEINSCTSGQDYWCLAQAFSTAEKLSLKKQGERYKELFQEAEQLTNGFPVGFLRHLTPYWKASSDAKDTFKNLRAKVLKFLKGAKENSDEAILAAALLKRLADVLFTVRGDARRASDLLAAAQKKAPEAGLGAALARLLGQQYRWKEASHALETHLAHFPEDSGAALMYEQALLRDERVVCANDEEVSEVEPWQALNLPAAYIFFYELAAQATGRHAMPIQQRCEVPPLPVNYAWRAGLTESVAKSLQKCLKASGLCVVHGAGGMGKTVATCATIHHEESLSEMFPDGVAYVTVGQAPDLVNLQAQLLRAFGVHEPPSDLSDGYGKLFGALSGLRALIVLDDVWIAQHLEPFAPLRGRPKSWQGNAVLITTRKADLLAAEVLRLGEITDAEAKQLLGLEGDASLSKLAKLCARSPLALSILGATGRMEKRSHGDQRSIFTSFCTELAAQEKEEPNAIKRCIALAAKRLSQEERELYLGMAVFPDDVLLPVAALRVIFPSKDLGALTRLEELHLIRMECLSGGGDVDHRRVRLHDLSLEFVKDQAAKKVAEKKLHQELIENYSECLEAAESTNERIARWRDTVEFRQITTMVSQSWSPAKSSMPVGVIEKDTVLFAVPKKGRIHEDVMKILKGSGFDAKRPDRLDVAMCKDLPIKLVFLPAADIPSYVMEGNVDIGISGSDMLEEAMIEAGYLDDDAPVEVVLKLGIGKCKLCLQAPVHLCDRPAKDFVGKRVVTSFPSLTKRFFDGLAKDRHDTYIKEVSGSVEAACGLGLADAVVDLVETGTTMKAAGLDIVADVLGTEVRPQEWL</sequence>
<organism evidence="10">
    <name type="scientific">Cladocopium goreaui</name>
    <dbReference type="NCBI Taxonomy" id="2562237"/>
    <lineage>
        <taxon>Eukaryota</taxon>
        <taxon>Sar</taxon>
        <taxon>Alveolata</taxon>
        <taxon>Dinophyceae</taxon>
        <taxon>Suessiales</taxon>
        <taxon>Symbiodiniaceae</taxon>
        <taxon>Cladocopium</taxon>
    </lineage>
</organism>
<keyword evidence="8" id="KW-0732">Signal</keyword>
<dbReference type="EMBL" id="CAMXCT030000259">
    <property type="protein sequence ID" value="CAL4763602.1"/>
    <property type="molecule type" value="Genomic_DNA"/>
</dbReference>
<dbReference type="Gene3D" id="3.40.190.10">
    <property type="entry name" value="Periplasmic binding protein-like II"/>
    <property type="match status" value="2"/>
</dbReference>
<dbReference type="Gene3D" id="1.10.10.10">
    <property type="entry name" value="Winged helix-like DNA-binding domain superfamily/Winged helix DNA-binding domain"/>
    <property type="match status" value="1"/>
</dbReference>
<dbReference type="EMBL" id="CAMXCT020000259">
    <property type="protein sequence ID" value="CAL1129665.1"/>
    <property type="molecule type" value="Genomic_DNA"/>
</dbReference>
<keyword evidence="12" id="KW-1185">Reference proteome</keyword>